<keyword evidence="3" id="KW-1185">Reference proteome</keyword>
<protein>
    <submittedName>
        <fullName evidence="2">ABC-type transport system involved in multi-copper enzyme maturation permease subunit</fullName>
    </submittedName>
</protein>
<reference evidence="2 3" key="1">
    <citation type="submission" date="2019-06" db="EMBL/GenBank/DDBJ databases">
        <title>Sequencing the genomes of 1000 actinobacteria strains.</title>
        <authorList>
            <person name="Klenk H.-P."/>
        </authorList>
    </citation>
    <scope>NUCLEOTIDE SEQUENCE [LARGE SCALE GENOMIC DNA]</scope>
    <source>
        <strain evidence="2 3">DSM 45679</strain>
    </source>
</reference>
<keyword evidence="1" id="KW-0812">Transmembrane</keyword>
<evidence type="ECO:0000313" key="3">
    <source>
        <dbReference type="Proteomes" id="UP000320876"/>
    </source>
</evidence>
<comment type="caution">
    <text evidence="2">The sequence shown here is derived from an EMBL/GenBank/DDBJ whole genome shotgun (WGS) entry which is preliminary data.</text>
</comment>
<dbReference type="AlphaFoldDB" id="A0A542CTB2"/>
<proteinExistence type="predicted"/>
<dbReference type="EMBL" id="VFML01000002">
    <property type="protein sequence ID" value="TQI94055.1"/>
    <property type="molecule type" value="Genomic_DNA"/>
</dbReference>
<sequence>MAGMVDVAEKNRAGYAKPGLLAAVAAEWTKLRALRSTWLTLLIAAVAGIGFSALLALAIGSGAEMSEQQRADIDPAGGAVAGMTFAVVLFIVLGVNAAAPEFSSRMIGVTLTVTPRRGRLVAAKAIVLGLLTLVAGALCAVVSFFVGGAVLSGHGVTMPGLGEPLVLGVLVGWTAQLVTFALLGLAVALLLRSAAGAIALLLALLFLPVMFGGMLPDWVSEGVIRFLPGSIAENLTTAEPDPDSLTYLPPGVAGLLLVAWVVLLLAAARGALSARDAR</sequence>
<keyword evidence="1" id="KW-0472">Membrane</keyword>
<feature type="transmembrane region" description="Helical" evidence="1">
    <location>
        <begin position="120"/>
        <end position="145"/>
    </location>
</feature>
<feature type="transmembrane region" description="Helical" evidence="1">
    <location>
        <begin position="79"/>
        <end position="99"/>
    </location>
</feature>
<evidence type="ECO:0000313" key="2">
    <source>
        <dbReference type="EMBL" id="TQI94055.1"/>
    </source>
</evidence>
<name>A0A542CTB2_AMYCI</name>
<dbReference type="Pfam" id="PF12730">
    <property type="entry name" value="ABC2_membrane_4"/>
    <property type="match status" value="1"/>
</dbReference>
<feature type="transmembrane region" description="Helical" evidence="1">
    <location>
        <begin position="38"/>
        <end position="59"/>
    </location>
</feature>
<dbReference type="RefSeq" id="WP_170221060.1">
    <property type="nucleotide sequence ID" value="NZ_VFML01000002.1"/>
</dbReference>
<organism evidence="2 3">
    <name type="scientific">Amycolatopsis cihanbeyliensis</name>
    <dbReference type="NCBI Taxonomy" id="1128664"/>
    <lineage>
        <taxon>Bacteria</taxon>
        <taxon>Bacillati</taxon>
        <taxon>Actinomycetota</taxon>
        <taxon>Actinomycetes</taxon>
        <taxon>Pseudonocardiales</taxon>
        <taxon>Pseudonocardiaceae</taxon>
        <taxon>Amycolatopsis</taxon>
    </lineage>
</organism>
<feature type="transmembrane region" description="Helical" evidence="1">
    <location>
        <begin position="252"/>
        <end position="272"/>
    </location>
</feature>
<keyword evidence="1" id="KW-1133">Transmembrane helix</keyword>
<feature type="transmembrane region" description="Helical" evidence="1">
    <location>
        <begin position="165"/>
        <end position="191"/>
    </location>
</feature>
<dbReference type="Proteomes" id="UP000320876">
    <property type="component" value="Unassembled WGS sequence"/>
</dbReference>
<gene>
    <name evidence="2" type="ORF">FB471_6206</name>
</gene>
<accession>A0A542CTB2</accession>
<feature type="transmembrane region" description="Helical" evidence="1">
    <location>
        <begin position="198"/>
        <end position="215"/>
    </location>
</feature>
<evidence type="ECO:0000256" key="1">
    <source>
        <dbReference type="SAM" id="Phobius"/>
    </source>
</evidence>